<evidence type="ECO:0000313" key="1">
    <source>
        <dbReference type="EMBL" id="KAF8571286.1"/>
    </source>
</evidence>
<name>A0A8T0DVC6_9TREM</name>
<sequence>STVCLIFPLKVVIVTRQTRPQNKFSDTSIIQGAYSTIMRGKPKSGRSWKTVRKQRHGHHPTYEIKRDEPTFYGPAKFNEWPLQSGSYFQTGKMQDFYILIHCLHSESI</sequence>
<organism evidence="1 2">
    <name type="scientific">Paragonimus westermani</name>
    <dbReference type="NCBI Taxonomy" id="34504"/>
    <lineage>
        <taxon>Eukaryota</taxon>
        <taxon>Metazoa</taxon>
        <taxon>Spiralia</taxon>
        <taxon>Lophotrochozoa</taxon>
        <taxon>Platyhelminthes</taxon>
        <taxon>Trematoda</taxon>
        <taxon>Digenea</taxon>
        <taxon>Plagiorchiida</taxon>
        <taxon>Troglotremata</taxon>
        <taxon>Troglotrematidae</taxon>
        <taxon>Paragonimus</taxon>
    </lineage>
</organism>
<dbReference type="EMBL" id="JTDF01000604">
    <property type="protein sequence ID" value="KAF8571286.1"/>
    <property type="molecule type" value="Genomic_DNA"/>
</dbReference>
<gene>
    <name evidence="1" type="ORF">P879_02529</name>
</gene>
<feature type="non-terminal residue" evidence="1">
    <location>
        <position position="108"/>
    </location>
</feature>
<proteinExistence type="predicted"/>
<accession>A0A8T0DVC6</accession>
<reference evidence="1 2" key="1">
    <citation type="submission" date="2019-07" db="EMBL/GenBank/DDBJ databases">
        <title>Annotation for the trematode Paragonimus westermani.</title>
        <authorList>
            <person name="Choi Y.-J."/>
        </authorList>
    </citation>
    <scope>NUCLEOTIDE SEQUENCE [LARGE SCALE GENOMIC DNA]</scope>
    <source>
        <strain evidence="1">180907_Pwestermani</strain>
    </source>
</reference>
<dbReference type="AlphaFoldDB" id="A0A8T0DVC6"/>
<dbReference type="Proteomes" id="UP000699462">
    <property type="component" value="Unassembled WGS sequence"/>
</dbReference>
<keyword evidence="2" id="KW-1185">Reference proteome</keyword>
<comment type="caution">
    <text evidence="1">The sequence shown here is derived from an EMBL/GenBank/DDBJ whole genome shotgun (WGS) entry which is preliminary data.</text>
</comment>
<evidence type="ECO:0000313" key="2">
    <source>
        <dbReference type="Proteomes" id="UP000699462"/>
    </source>
</evidence>
<protein>
    <submittedName>
        <fullName evidence="1">Uncharacterized protein</fullName>
    </submittedName>
</protein>
<dbReference type="OrthoDB" id="277961at2759"/>